<dbReference type="Pfam" id="PF03130">
    <property type="entry name" value="HEAT_PBS"/>
    <property type="match status" value="1"/>
</dbReference>
<evidence type="ECO:0000313" key="2">
    <source>
        <dbReference type="EMBL" id="QZT34931.1"/>
    </source>
</evidence>
<evidence type="ECO:0000313" key="1">
    <source>
        <dbReference type="EMBL" id="EGL83466.1"/>
    </source>
</evidence>
<evidence type="ECO:0000313" key="4">
    <source>
        <dbReference type="Proteomes" id="UP000825179"/>
    </source>
</evidence>
<dbReference type="Proteomes" id="UP000825179">
    <property type="component" value="Chromosome"/>
</dbReference>
<dbReference type="Proteomes" id="UP000010716">
    <property type="component" value="Unassembled WGS sequence"/>
</dbReference>
<reference evidence="2" key="3">
    <citation type="submission" date="2021-08" db="EMBL/GenBank/DDBJ databases">
        <authorList>
            <person name="de Jong S."/>
            <person name="van den Broek M."/>
            <person name="Merkel A."/>
            <person name="de la Torre Cortes P."/>
            <person name="Kalamorz F."/>
            <person name="Cook G."/>
            <person name="van Loosdrecht M."/>
            <person name="McMillan D."/>
        </authorList>
    </citation>
    <scope>NUCLEOTIDE SEQUENCE</scope>
    <source>
        <strain evidence="2">TA2.A1</strain>
    </source>
</reference>
<dbReference type="EMBL" id="AFCE01000104">
    <property type="protein sequence ID" value="EGL83466.1"/>
    <property type="molecule type" value="Genomic_DNA"/>
</dbReference>
<evidence type="ECO:0000313" key="3">
    <source>
        <dbReference type="Proteomes" id="UP000010716"/>
    </source>
</evidence>
<dbReference type="AlphaFoldDB" id="F5L5D1"/>
<dbReference type="eggNOG" id="COG1413">
    <property type="taxonomic scope" value="Bacteria"/>
</dbReference>
<dbReference type="InterPro" id="IPR016024">
    <property type="entry name" value="ARM-type_fold"/>
</dbReference>
<proteinExistence type="predicted"/>
<reference evidence="2 4" key="2">
    <citation type="journal article" date="2020" name="Extremophiles">
        <title>Genomic analysis of Caldalkalibacillus thermarum TA2.A1 reveals aerobic alkaliphilic metabolism and evolutionary hallmarks linking alkaliphilic bacteria and plant life.</title>
        <authorList>
            <person name="de Jong S.I."/>
            <person name="van den Broek M.A."/>
            <person name="Merkel A.Y."/>
            <person name="de la Torre Cortes P."/>
            <person name="Kalamorz F."/>
            <person name="Cook G.M."/>
            <person name="van Loosdrecht M.C.M."/>
            <person name="McMillan D.G.G."/>
        </authorList>
    </citation>
    <scope>NUCLEOTIDE SEQUENCE [LARGE SCALE GENOMIC DNA]</scope>
    <source>
        <strain evidence="2 4">TA2.A1</strain>
    </source>
</reference>
<sequence>MLVAITVTLFVLQILLWMSIAIKRMWEKWLATREAEWKKRLQALLDFVQQSETALPRYKIRKRHEALFMARELSKTVREMTPQMRRKVGYVADHLLSPWLGQELERGRWASKLNALYYMEDLGLKSLADQAWRVAQSAHGQDDQLAEQALRALAKIKDHRALAILLRDEHFPPYFYLDLLRRYSPLHLSDLKRVWNSHAKMRRGLVLTLLEHQQPWEQELLRQAMDSEELDIRLAALKVLATRPELCPPHGQLDRFLHSPHWQEQARAAYLIGQLGWDHYLPDLVTLLQHKMWWVRYRAGEALVKLMDAAEQSYWSSRVTDRYGRDMLQHWITVYR</sequence>
<keyword evidence="4" id="KW-1185">Reference proteome</keyword>
<reference evidence="1 3" key="1">
    <citation type="journal article" date="2011" name="J. Bacteriol.">
        <title>Draft genome sequence of the thermoalkaliphilic Caldalkalibacillus thermarum strain TA2.A1.</title>
        <authorList>
            <person name="Kalamorz F."/>
            <person name="Keis S."/>
            <person name="McMillan D.G."/>
            <person name="Olsson K."/>
            <person name="Stanton J.A."/>
            <person name="Stockwell P."/>
            <person name="Black M.A."/>
            <person name="Klingeman D.M."/>
            <person name="Land M.L."/>
            <person name="Han C.S."/>
            <person name="Martin S.L."/>
            <person name="Becher S.A."/>
            <person name="Peddie C.J."/>
            <person name="Morgan H.W."/>
            <person name="Matthies D."/>
            <person name="Preiss L."/>
            <person name="Meier T."/>
            <person name="Brown S.D."/>
            <person name="Cook G.M."/>
        </authorList>
    </citation>
    <scope>NUCLEOTIDE SEQUENCE [LARGE SCALE GENOMIC DNA]</scope>
    <source>
        <strain evidence="1 3">TA2.A1</strain>
    </source>
</reference>
<keyword evidence="1" id="KW-0456">Lyase</keyword>
<gene>
    <name evidence="1" type="ORF">CathTA2_0994</name>
    <name evidence="2" type="ORF">HUR95_06710</name>
</gene>
<dbReference type="OrthoDB" id="2112914at2"/>
<dbReference type="RefSeq" id="WP_007503686.1">
    <property type="nucleotide sequence ID" value="NZ_AFCE01000104.1"/>
</dbReference>
<dbReference type="InterPro" id="IPR004155">
    <property type="entry name" value="PBS_lyase_HEAT"/>
</dbReference>
<dbReference type="InterPro" id="IPR011989">
    <property type="entry name" value="ARM-like"/>
</dbReference>
<name>F5L5D1_CALTT</name>
<organism evidence="1 3">
    <name type="scientific">Caldalkalibacillus thermarum (strain TA2.A1)</name>
    <dbReference type="NCBI Taxonomy" id="986075"/>
    <lineage>
        <taxon>Bacteria</taxon>
        <taxon>Bacillati</taxon>
        <taxon>Bacillota</taxon>
        <taxon>Bacilli</taxon>
        <taxon>Bacillales</taxon>
        <taxon>Bacillaceae</taxon>
        <taxon>Caldalkalibacillus</taxon>
    </lineage>
</organism>
<dbReference type="EMBL" id="CP082237">
    <property type="protein sequence ID" value="QZT34931.1"/>
    <property type="molecule type" value="Genomic_DNA"/>
</dbReference>
<dbReference type="SUPFAM" id="SSF48371">
    <property type="entry name" value="ARM repeat"/>
    <property type="match status" value="1"/>
</dbReference>
<dbReference type="GO" id="GO:0016829">
    <property type="term" value="F:lyase activity"/>
    <property type="evidence" value="ECO:0007669"/>
    <property type="project" value="UniProtKB-KW"/>
</dbReference>
<dbReference type="KEGG" id="cthu:HUR95_06710"/>
<accession>F5L5D1</accession>
<dbReference type="Gene3D" id="1.25.10.10">
    <property type="entry name" value="Leucine-rich Repeat Variant"/>
    <property type="match status" value="1"/>
</dbReference>
<protein>
    <submittedName>
        <fullName evidence="1">PBS lyase HEAT domain protein repeat-containing protein</fullName>
    </submittedName>
</protein>